<keyword evidence="7 9" id="KW-0472">Membrane</keyword>
<dbReference type="GO" id="GO:0042158">
    <property type="term" value="P:lipoprotein biosynthetic process"/>
    <property type="evidence" value="ECO:0007669"/>
    <property type="project" value="UniProtKB-UniRule"/>
</dbReference>
<comment type="pathway">
    <text evidence="9">Protein modification; lipoprotein biosynthesis (N-acyl transfer).</text>
</comment>
<feature type="transmembrane region" description="Helical" evidence="9">
    <location>
        <begin position="69"/>
        <end position="89"/>
    </location>
</feature>
<dbReference type="Pfam" id="PF00795">
    <property type="entry name" value="CN_hydrolase"/>
    <property type="match status" value="1"/>
</dbReference>
<dbReference type="NCBIfam" id="TIGR00546">
    <property type="entry name" value="lnt"/>
    <property type="match status" value="1"/>
</dbReference>
<proteinExistence type="inferred from homology"/>
<feature type="transmembrane region" description="Helical" evidence="9">
    <location>
        <begin position="26"/>
        <end position="48"/>
    </location>
</feature>
<gene>
    <name evidence="9 12" type="primary">lnt</name>
    <name evidence="12" type="ORF">E4O92_09865</name>
</gene>
<dbReference type="PANTHER" id="PTHR38686:SF1">
    <property type="entry name" value="APOLIPOPROTEIN N-ACYLTRANSFERASE"/>
    <property type="match status" value="1"/>
</dbReference>
<dbReference type="Gene3D" id="3.60.110.10">
    <property type="entry name" value="Carbon-nitrogen hydrolase"/>
    <property type="match status" value="1"/>
</dbReference>
<protein>
    <recommendedName>
        <fullName evidence="9">Apolipoprotein N-acyltransferase</fullName>
        <shortName evidence="9">ALP N-acyltransferase</shortName>
        <ecNumber evidence="9">2.3.1.269</ecNumber>
    </recommendedName>
</protein>
<dbReference type="PROSITE" id="PS50263">
    <property type="entry name" value="CN_HYDROLASE"/>
    <property type="match status" value="1"/>
</dbReference>
<keyword evidence="8 9" id="KW-0012">Acyltransferase</keyword>
<comment type="similarity">
    <text evidence="2 9">Belongs to the CN hydrolase family. Apolipoprotein N-acyltransferase subfamily.</text>
</comment>
<name>A0A4Y9T0S1_9BURK</name>
<feature type="transmembrane region" description="Helical" evidence="9">
    <location>
        <begin position="132"/>
        <end position="150"/>
    </location>
</feature>
<dbReference type="AlphaFoldDB" id="A0A4Y9T0S1"/>
<evidence type="ECO:0000259" key="11">
    <source>
        <dbReference type="PROSITE" id="PS50263"/>
    </source>
</evidence>
<feature type="transmembrane region" description="Helical" evidence="9">
    <location>
        <begin position="179"/>
        <end position="201"/>
    </location>
</feature>
<dbReference type="HAMAP" id="MF_01148">
    <property type="entry name" value="Lnt"/>
    <property type="match status" value="1"/>
</dbReference>
<keyword evidence="12" id="KW-0449">Lipoprotein</keyword>
<sequence length="523" mass="56851">MLLRRRSPATAPDPALRGSRPSRTALALSALAGAASLFSFAPFGWWPLQFLSLAYLFYQVGMGSSVRRATLLGWAFGFGWSVAGMHWLYIALNRFGGLPAILSAMAIAILGLYMGLFGAFAAGVATWLRKKWSLPVASFLLIALPVLWGVSEWMRGWVFTGFPWAASGYAHNTAPLAGFAPLVGVYGIGVLVAVCAGCLVMLTQRARLPAIGLFAALMIAGWGLSTIEWTRPAGQPITVRLTQGNIRQDEKFSSEHLLNILTRYRDLMTAAPADLVAAPETAIPVFPQQLPPDYLLQLKDFSARTGSYLMFGIPLSDGPGIYSNSVAGIGPQGQSYSYDKHHLVPFGEFIPTGFRWFTDMMHIPLGDFTRGNAVQPAFQVKDQFVLPNVCYEDVFGEEIAKQLRDASQPATLLLNVSNLAWYGESVAIPQHLQISRMRSLETGRPMLRATNNGATAVIDGRGRVVQEIAPYTQGTLAATVQGMTGMTPYIRFGNYLFLGLSALALIGTWLTGLNYRKKTAKVA</sequence>
<evidence type="ECO:0000256" key="4">
    <source>
        <dbReference type="ARBA" id="ARBA00022679"/>
    </source>
</evidence>
<evidence type="ECO:0000256" key="10">
    <source>
        <dbReference type="SAM" id="MobiDB-lite"/>
    </source>
</evidence>
<evidence type="ECO:0000256" key="7">
    <source>
        <dbReference type="ARBA" id="ARBA00023136"/>
    </source>
</evidence>
<accession>A0A4Y9T0S1</accession>
<dbReference type="RefSeq" id="WP_135189596.1">
    <property type="nucleotide sequence ID" value="NZ_SPUM01000058.1"/>
</dbReference>
<dbReference type="InterPro" id="IPR045378">
    <property type="entry name" value="LNT_N"/>
</dbReference>
<reference evidence="12 13" key="1">
    <citation type="submission" date="2019-03" db="EMBL/GenBank/DDBJ databases">
        <title>Draft genome of Massilia hortus sp. nov., a novel bacterial species of the Oxalobacteraceae family.</title>
        <authorList>
            <person name="Peta V."/>
            <person name="Raths R."/>
            <person name="Bucking H."/>
        </authorList>
    </citation>
    <scope>NUCLEOTIDE SEQUENCE [LARGE SCALE GENOMIC DNA]</scope>
    <source>
        <strain evidence="12 13">ONC3</strain>
    </source>
</reference>
<feature type="transmembrane region" description="Helical" evidence="9">
    <location>
        <begin position="101"/>
        <end position="125"/>
    </location>
</feature>
<evidence type="ECO:0000256" key="9">
    <source>
        <dbReference type="HAMAP-Rule" id="MF_01148"/>
    </source>
</evidence>
<evidence type="ECO:0000256" key="2">
    <source>
        <dbReference type="ARBA" id="ARBA00010065"/>
    </source>
</evidence>
<comment type="function">
    <text evidence="9">Catalyzes the phospholipid dependent N-acylation of the N-terminal cysteine of apolipoprotein, the last step in lipoprotein maturation.</text>
</comment>
<dbReference type="InterPro" id="IPR036526">
    <property type="entry name" value="C-N_Hydrolase_sf"/>
</dbReference>
<feature type="transmembrane region" description="Helical" evidence="9">
    <location>
        <begin position="208"/>
        <end position="225"/>
    </location>
</feature>
<dbReference type="GO" id="GO:0016410">
    <property type="term" value="F:N-acyltransferase activity"/>
    <property type="evidence" value="ECO:0007669"/>
    <property type="project" value="UniProtKB-UniRule"/>
</dbReference>
<keyword evidence="4 9" id="KW-0808">Transferase</keyword>
<dbReference type="Proteomes" id="UP000297258">
    <property type="component" value="Unassembled WGS sequence"/>
</dbReference>
<evidence type="ECO:0000256" key="5">
    <source>
        <dbReference type="ARBA" id="ARBA00022692"/>
    </source>
</evidence>
<comment type="caution">
    <text evidence="12">The sequence shown here is derived from an EMBL/GenBank/DDBJ whole genome shotgun (WGS) entry which is preliminary data.</text>
</comment>
<dbReference type="InterPro" id="IPR004563">
    <property type="entry name" value="Apolipo_AcylTrfase"/>
</dbReference>
<dbReference type="GO" id="GO:0005886">
    <property type="term" value="C:plasma membrane"/>
    <property type="evidence" value="ECO:0007669"/>
    <property type="project" value="UniProtKB-SubCell"/>
</dbReference>
<dbReference type="UniPathway" id="UPA00666"/>
<feature type="domain" description="CN hydrolase" evidence="11">
    <location>
        <begin position="242"/>
        <end position="482"/>
    </location>
</feature>
<evidence type="ECO:0000256" key="6">
    <source>
        <dbReference type="ARBA" id="ARBA00022989"/>
    </source>
</evidence>
<dbReference type="Pfam" id="PF20154">
    <property type="entry name" value="LNT_N"/>
    <property type="match status" value="1"/>
</dbReference>
<feature type="region of interest" description="Disordered" evidence="10">
    <location>
        <begin position="1"/>
        <end position="20"/>
    </location>
</feature>
<dbReference type="InterPro" id="IPR003010">
    <property type="entry name" value="C-N_Hydrolase"/>
</dbReference>
<organism evidence="12 13">
    <name type="scientific">Massilia horti</name>
    <dbReference type="NCBI Taxonomy" id="2562153"/>
    <lineage>
        <taxon>Bacteria</taxon>
        <taxon>Pseudomonadati</taxon>
        <taxon>Pseudomonadota</taxon>
        <taxon>Betaproteobacteria</taxon>
        <taxon>Burkholderiales</taxon>
        <taxon>Oxalobacteraceae</taxon>
        <taxon>Telluria group</taxon>
        <taxon>Massilia</taxon>
    </lineage>
</organism>
<comment type="subcellular location">
    <subcellularLocation>
        <location evidence="1 9">Cell membrane</location>
        <topology evidence="1 9">Multi-pass membrane protein</topology>
    </subcellularLocation>
</comment>
<dbReference type="OrthoDB" id="9804277at2"/>
<keyword evidence="13" id="KW-1185">Reference proteome</keyword>
<dbReference type="PANTHER" id="PTHR38686">
    <property type="entry name" value="APOLIPOPROTEIN N-ACYLTRANSFERASE"/>
    <property type="match status" value="1"/>
</dbReference>
<evidence type="ECO:0000256" key="3">
    <source>
        <dbReference type="ARBA" id="ARBA00022475"/>
    </source>
</evidence>
<evidence type="ECO:0000256" key="1">
    <source>
        <dbReference type="ARBA" id="ARBA00004651"/>
    </source>
</evidence>
<keyword evidence="5 9" id="KW-0812">Transmembrane</keyword>
<dbReference type="EC" id="2.3.1.269" evidence="9"/>
<keyword evidence="6 9" id="KW-1133">Transmembrane helix</keyword>
<keyword evidence="3 9" id="KW-1003">Cell membrane</keyword>
<dbReference type="CDD" id="cd07571">
    <property type="entry name" value="ALP_N-acyl_transferase"/>
    <property type="match status" value="1"/>
</dbReference>
<feature type="transmembrane region" description="Helical" evidence="9">
    <location>
        <begin position="495"/>
        <end position="515"/>
    </location>
</feature>
<evidence type="ECO:0000313" key="12">
    <source>
        <dbReference type="EMBL" id="TFW32396.1"/>
    </source>
</evidence>
<dbReference type="SUPFAM" id="SSF56317">
    <property type="entry name" value="Carbon-nitrogen hydrolase"/>
    <property type="match status" value="1"/>
</dbReference>
<dbReference type="EMBL" id="SPUM01000058">
    <property type="protein sequence ID" value="TFW32396.1"/>
    <property type="molecule type" value="Genomic_DNA"/>
</dbReference>
<evidence type="ECO:0000313" key="13">
    <source>
        <dbReference type="Proteomes" id="UP000297258"/>
    </source>
</evidence>
<comment type="catalytic activity">
    <reaction evidence="9">
        <text>N-terminal S-1,2-diacyl-sn-glyceryl-L-cysteinyl-[lipoprotein] + a glycerophospholipid = N-acyl-S-1,2-diacyl-sn-glyceryl-L-cysteinyl-[lipoprotein] + a 2-acyl-sn-glycero-3-phospholipid + H(+)</text>
        <dbReference type="Rhea" id="RHEA:48228"/>
        <dbReference type="Rhea" id="RHEA-COMP:14681"/>
        <dbReference type="Rhea" id="RHEA-COMP:14684"/>
        <dbReference type="ChEBI" id="CHEBI:15378"/>
        <dbReference type="ChEBI" id="CHEBI:136912"/>
        <dbReference type="ChEBI" id="CHEBI:140656"/>
        <dbReference type="ChEBI" id="CHEBI:140657"/>
        <dbReference type="ChEBI" id="CHEBI:140660"/>
        <dbReference type="EC" id="2.3.1.269"/>
    </reaction>
</comment>
<evidence type="ECO:0000256" key="8">
    <source>
        <dbReference type="ARBA" id="ARBA00023315"/>
    </source>
</evidence>